<organism evidence="1 2">
    <name type="scientific">Thecamonas trahens ATCC 50062</name>
    <dbReference type="NCBI Taxonomy" id="461836"/>
    <lineage>
        <taxon>Eukaryota</taxon>
        <taxon>Apusozoa</taxon>
        <taxon>Apusomonadida</taxon>
        <taxon>Apusomonadidae</taxon>
        <taxon>Thecamonas</taxon>
    </lineage>
</organism>
<protein>
    <submittedName>
        <fullName evidence="1">Uncharacterized protein</fullName>
    </submittedName>
</protein>
<reference evidence="1 2" key="1">
    <citation type="submission" date="2010-05" db="EMBL/GenBank/DDBJ databases">
        <title>The Genome Sequence of Thecamonas trahens ATCC 50062.</title>
        <authorList>
            <consortium name="The Broad Institute Genome Sequencing Platform"/>
            <person name="Russ C."/>
            <person name="Cuomo C."/>
            <person name="Shea T."/>
            <person name="Young S.K."/>
            <person name="Zeng Q."/>
            <person name="Koehrsen M."/>
            <person name="Haas B."/>
            <person name="Borodovsky M."/>
            <person name="Guigo R."/>
            <person name="Alvarado L."/>
            <person name="Berlin A."/>
            <person name="Bochicchio J."/>
            <person name="Borenstein D."/>
            <person name="Chapman S."/>
            <person name="Chen Z."/>
            <person name="Freedman E."/>
            <person name="Gellesch M."/>
            <person name="Goldberg J."/>
            <person name="Griggs A."/>
            <person name="Gujja S."/>
            <person name="Heilman E."/>
            <person name="Heiman D."/>
            <person name="Hepburn T."/>
            <person name="Howarth C."/>
            <person name="Jen D."/>
            <person name="Larson L."/>
            <person name="Mehta T."/>
            <person name="Park D."/>
            <person name="Pearson M."/>
            <person name="Roberts A."/>
            <person name="Saif S."/>
            <person name="Shenoy N."/>
            <person name="Sisk P."/>
            <person name="Stolte C."/>
            <person name="Sykes S."/>
            <person name="Thomson T."/>
            <person name="Walk T."/>
            <person name="White J."/>
            <person name="Yandava C."/>
            <person name="Burger G."/>
            <person name="Gray M.W."/>
            <person name="Holland P.W.H."/>
            <person name="King N."/>
            <person name="Lang F.B.F."/>
            <person name="Roger A.J."/>
            <person name="Ruiz-Trillo I."/>
            <person name="Lander E."/>
            <person name="Nusbaum C."/>
        </authorList>
    </citation>
    <scope>NUCLEOTIDE SEQUENCE [LARGE SCALE GENOMIC DNA]</scope>
    <source>
        <strain evidence="1 2">ATCC 50062</strain>
    </source>
</reference>
<dbReference type="GeneID" id="25563638"/>
<name>A0A0L0D6L9_THETB</name>
<keyword evidence="2" id="KW-1185">Reference proteome</keyword>
<dbReference type="Proteomes" id="UP000054408">
    <property type="component" value="Unassembled WGS sequence"/>
</dbReference>
<proteinExistence type="predicted"/>
<evidence type="ECO:0000313" key="2">
    <source>
        <dbReference type="Proteomes" id="UP000054408"/>
    </source>
</evidence>
<evidence type="ECO:0000313" key="1">
    <source>
        <dbReference type="EMBL" id="KNC47845.1"/>
    </source>
</evidence>
<dbReference type="EMBL" id="GL349448">
    <property type="protein sequence ID" value="KNC47845.1"/>
    <property type="molecule type" value="Genomic_DNA"/>
</dbReference>
<dbReference type="RefSeq" id="XP_013759323.1">
    <property type="nucleotide sequence ID" value="XM_013903869.1"/>
</dbReference>
<dbReference type="AlphaFoldDB" id="A0A0L0D6L9"/>
<sequence>MVIELMEESKSHGALALRFAAEVWREERVLEQALDEMTRILGEGRVKRLQLVVDLRWVLDEAVRSYVLPQLATTKMTMETVCEQVMCSAGLVLDTESLLAEHAATFVLFGPSHHHPQPNTFADAYPSDAAEDAWWAEARDQVAAAVAVNARVRDAPSASDTISFDALMASSRTINADTATALHNTATELWLYTTSASTTEKALSSLPVTAIISSRPFAALQQLAALSRIAA</sequence>
<accession>A0A0L0D6L9</accession>
<gene>
    <name evidence="1" type="ORF">AMSG_04075</name>
</gene>